<dbReference type="Proteomes" id="UP000694547">
    <property type="component" value="Chromosome 6"/>
</dbReference>
<reference evidence="2" key="3">
    <citation type="submission" date="2025-09" db="UniProtKB">
        <authorList>
            <consortium name="Ensembl"/>
        </authorList>
    </citation>
    <scope>IDENTIFICATION</scope>
</reference>
<dbReference type="GeneTree" id="ENSGT00510000048902"/>
<dbReference type="AlphaFoldDB" id="A0A8C8UHY4"/>
<accession>A0A8C8UHY4</accession>
<sequence>SQAQALRPVLEAYPVDILEDDPEGHHAAAQVYYELLREGGSAEVFSLATGELETPFLHYCTMYRDGPGHKILVLVNPQDTKTVVAVYLKESWWSVEDVLRTSDPAREGLMKVQSFGERIVLYVLNTIVFGRLERDLDDNDMFFLPHPLKEQAKILWRDGAAVGFYSIKMKGSLCGTGTSACYLLPIFDTVFVWRKNQCQGLGTAMLRDFCDTFRAVEGLGISCPISPAMYKVLMQFLLAHPGERGCLWEVESPGAWGQHVNIWLNICLQEAGLHDGSTVHPEGSEEDTDTPRQTSRGDGPTPVHHGESPKEWVTAEQETQDDQECRVMVESRKVYKA</sequence>
<feature type="region of interest" description="Disordered" evidence="1">
    <location>
        <begin position="276"/>
        <end position="325"/>
    </location>
</feature>
<dbReference type="PANTHER" id="PTHR22442">
    <property type="match status" value="1"/>
</dbReference>
<evidence type="ECO:0000256" key="1">
    <source>
        <dbReference type="SAM" id="MobiDB-lite"/>
    </source>
</evidence>
<reference evidence="2" key="2">
    <citation type="submission" date="2025-08" db="UniProtKB">
        <authorList>
            <consortium name="Ensembl"/>
        </authorList>
    </citation>
    <scope>IDENTIFICATION</scope>
</reference>
<dbReference type="Ensembl" id="ENSPEMT00000033941.1">
    <property type="protein sequence ID" value="ENSPEMP00000030473.1"/>
    <property type="gene ID" value="ENSPEMG00000025046.1"/>
</dbReference>
<keyword evidence="3" id="KW-1185">Reference proteome</keyword>
<evidence type="ECO:0000313" key="3">
    <source>
        <dbReference type="Proteomes" id="UP000694547"/>
    </source>
</evidence>
<organism evidence="2 3">
    <name type="scientific">Peromyscus maniculatus bairdii</name>
    <name type="common">Prairie deer mouse</name>
    <dbReference type="NCBI Taxonomy" id="230844"/>
    <lineage>
        <taxon>Eukaryota</taxon>
        <taxon>Metazoa</taxon>
        <taxon>Chordata</taxon>
        <taxon>Craniata</taxon>
        <taxon>Vertebrata</taxon>
        <taxon>Euteleostomi</taxon>
        <taxon>Mammalia</taxon>
        <taxon>Eutheria</taxon>
        <taxon>Euarchontoglires</taxon>
        <taxon>Glires</taxon>
        <taxon>Rodentia</taxon>
        <taxon>Myomorpha</taxon>
        <taxon>Muroidea</taxon>
        <taxon>Cricetidae</taxon>
        <taxon>Neotominae</taxon>
        <taxon>Peromyscus</taxon>
    </lineage>
</organism>
<reference evidence="2 3" key="1">
    <citation type="submission" date="2018-10" db="EMBL/GenBank/DDBJ databases">
        <title>Improved assembly of the deer mouse Peromyscus maniculatus genome.</title>
        <authorList>
            <person name="Lassance J.-M."/>
            <person name="Hoekstra H.E."/>
        </authorList>
    </citation>
    <scope>NUCLEOTIDE SEQUENCE [LARGE SCALE GENOMIC DNA]</scope>
</reference>
<evidence type="ECO:0000313" key="2">
    <source>
        <dbReference type="Ensembl" id="ENSPEMP00000030473.1"/>
    </source>
</evidence>
<protein>
    <recommendedName>
        <fullName evidence="4">Protein FAM169B</fullName>
    </recommendedName>
</protein>
<evidence type="ECO:0008006" key="4">
    <source>
        <dbReference type="Google" id="ProtNLM"/>
    </source>
</evidence>
<dbReference type="PANTHER" id="PTHR22442:SF4">
    <property type="entry name" value="PROTEIN FAM169BP"/>
    <property type="match status" value="1"/>
</dbReference>
<proteinExistence type="predicted"/>
<dbReference type="InterPro" id="IPR029625">
    <property type="entry name" value="FAM169"/>
</dbReference>
<name>A0A8C8UHY4_PERMB</name>